<name>A0ABC9HIB8_FASHE</name>
<evidence type="ECO:0000313" key="3">
    <source>
        <dbReference type="Proteomes" id="UP001189180"/>
    </source>
</evidence>
<feature type="signal peptide" evidence="1">
    <location>
        <begin position="1"/>
        <end position="28"/>
    </location>
</feature>
<dbReference type="AlphaFoldDB" id="A0ABC9HIB8"/>
<dbReference type="Proteomes" id="UP001189180">
    <property type="component" value="Unassembled WGS sequence"/>
</dbReference>
<keyword evidence="3" id="KW-1185">Reference proteome</keyword>
<feature type="chain" id="PRO_5044748665" evidence="1">
    <location>
        <begin position="29"/>
        <end position="138"/>
    </location>
</feature>
<organism evidence="2 3">
    <name type="scientific">Fasciola hepatica</name>
    <name type="common">Liver fluke</name>
    <dbReference type="NCBI Taxonomy" id="6192"/>
    <lineage>
        <taxon>Eukaryota</taxon>
        <taxon>Metazoa</taxon>
        <taxon>Spiralia</taxon>
        <taxon>Lophotrochozoa</taxon>
        <taxon>Platyhelminthes</taxon>
        <taxon>Trematoda</taxon>
        <taxon>Digenea</taxon>
        <taxon>Plagiorchiida</taxon>
        <taxon>Echinostomata</taxon>
        <taxon>Echinostomatoidea</taxon>
        <taxon>Fasciolidae</taxon>
        <taxon>Fasciola</taxon>
    </lineage>
</organism>
<dbReference type="EMBL" id="CANUEZ050000216">
    <property type="protein sequence ID" value="CAM0512502.1"/>
    <property type="molecule type" value="Genomic_DNA"/>
</dbReference>
<proteinExistence type="predicted"/>
<evidence type="ECO:0000256" key="1">
    <source>
        <dbReference type="SAM" id="SignalP"/>
    </source>
</evidence>
<comment type="caution">
    <text evidence="2">The sequence shown here is derived from an EMBL/GenBank/DDBJ whole genome shotgun (WGS) entry which is preliminary data.</text>
</comment>
<keyword evidence="1" id="KW-0732">Signal</keyword>
<reference evidence="2 3" key="1">
    <citation type="submission" date="2024-08" db="EMBL/GenBank/DDBJ databases">
        <authorList>
            <person name="Paterson S."/>
        </authorList>
    </citation>
    <scope>NUCLEOTIDE SEQUENCE [LARGE SCALE GENOMIC DNA]</scope>
</reference>
<evidence type="ECO:0000313" key="2">
    <source>
        <dbReference type="EMBL" id="CAM0512502.1"/>
    </source>
</evidence>
<protein>
    <submittedName>
        <fullName evidence="2">Uncharacterized protein</fullName>
    </submittedName>
</protein>
<gene>
    <name evidence="2" type="ORF">FHB240107_LOCUS8634</name>
</gene>
<accession>A0ABC9HIB8</accession>
<sequence length="138" mass="15751">MIKANLQCEFHIIAFWFLLITHVYLIRSCEPPWTQSNCKPHWIEHSGLPQDLKTASEISLNGVSKLVEDNLFTIGSPGFGCLNNESCWTYGWELLSYTGPWTLNGVTEVYACCVIFPFFVELPYIILYPSDACTELHL</sequence>